<dbReference type="Pfam" id="PF02800">
    <property type="entry name" value="Gp_dh_C"/>
    <property type="match status" value="1"/>
</dbReference>
<dbReference type="AlphaFoldDB" id="A0A1H4P9R9"/>
<protein>
    <submittedName>
        <fullName evidence="4">Glyceraldehyde 3-phosphate dehydrogenase</fullName>
    </submittedName>
</protein>
<dbReference type="PANTHER" id="PTHR43454:SF1">
    <property type="entry name" value="GLYCERALDEHYDE 3-PHOSPHATE DEHYDROGENASE NAD(P) BINDING DOMAIN-CONTAINING PROTEIN"/>
    <property type="match status" value="1"/>
</dbReference>
<keyword evidence="1" id="KW-0560">Oxidoreductase</keyword>
<evidence type="ECO:0000259" key="3">
    <source>
        <dbReference type="SMART" id="SM00846"/>
    </source>
</evidence>
<dbReference type="InterPro" id="IPR020831">
    <property type="entry name" value="GlycerAld/Erythrose_P_DH"/>
</dbReference>
<proteinExistence type="inferred from homology"/>
<reference evidence="5" key="1">
    <citation type="submission" date="2016-10" db="EMBL/GenBank/DDBJ databases">
        <authorList>
            <person name="Varghese N."/>
            <person name="Submissions S."/>
        </authorList>
    </citation>
    <scope>NUCLEOTIDE SEQUENCE [LARGE SCALE GENOMIC DNA]</scope>
    <source>
        <strain evidence="5">DSM 16089</strain>
    </source>
</reference>
<dbReference type="PRINTS" id="PR00078">
    <property type="entry name" value="G3PDHDRGNASE"/>
</dbReference>
<evidence type="ECO:0000313" key="4">
    <source>
        <dbReference type="EMBL" id="SEC04196.1"/>
    </source>
</evidence>
<dbReference type="SUPFAM" id="SSF55347">
    <property type="entry name" value="Glyceraldehyde-3-phosphate dehydrogenase-like, C-terminal domain"/>
    <property type="match status" value="1"/>
</dbReference>
<dbReference type="CDD" id="cd18126">
    <property type="entry name" value="GAPDH_I_C"/>
    <property type="match status" value="1"/>
</dbReference>
<accession>A0A1H4P9R9</accession>
<dbReference type="InterPro" id="IPR020830">
    <property type="entry name" value="GlycerAld_3-P_DH_AS"/>
</dbReference>
<sequence length="520" mass="56051">MPISDLPRRTRTLEASPEAHPAISRAGDLGALTHARTQMNVTAAPHDDWTAREELAERMIPLIGALKRERDVVTSLHGHRLLGLSATGIVELHDRVAQLGHGQLAVDETLAVLEAVHALAPGASSLDLARLVEGHADSDEPLDAYLADVLAPAVGAVAATPTDVVLYGFGRIGRLLARILIAHNGGGSGLRLRAIVVRRGSDNDLVKRASLLLRDSVHGRFAGSVTVDEEAEQIIANGTRIQVIYSDDPSTIDYTAYGIADAIVVDNTGRWRDEAGLRRHLEATGVARVLLTAPGKGALKNIVHGINDRAITPEDRIITAASCTTNAITPVLKAVDEAYGIVRGHVETVHSFTNDQNLIDNFHSGDRRGRSAVLNMVITETGAAKAVARALPELEGKLTGSAIRVPTPDVSLAVLHLSLERPAVRDELNDYLRRVSLHSKLRQQIDYVESPEVVSTDFVGSHRAGIVDGLATIANDRDVVLYVWYDNEYGYSCQVIRVLEVMAGSHPVVLPERREVTLHA</sequence>
<gene>
    <name evidence="4" type="ORF">SAMN04489807_2722</name>
</gene>
<dbReference type="InterPro" id="IPR020829">
    <property type="entry name" value="GlycerAld_3-P_DH_cat"/>
</dbReference>
<dbReference type="PANTHER" id="PTHR43454">
    <property type="entry name" value="GLYCERALDEHYDE-3-PHOSPHATE DEHYDROGENASE"/>
    <property type="match status" value="1"/>
</dbReference>
<organism evidence="4 5">
    <name type="scientific">Microbacterium hydrocarbonoxydans</name>
    <dbReference type="NCBI Taxonomy" id="273678"/>
    <lineage>
        <taxon>Bacteria</taxon>
        <taxon>Bacillati</taxon>
        <taxon>Actinomycetota</taxon>
        <taxon>Actinomycetes</taxon>
        <taxon>Micrococcales</taxon>
        <taxon>Microbacteriaceae</taxon>
        <taxon>Microbacterium</taxon>
    </lineage>
</organism>
<dbReference type="SMART" id="SM00846">
    <property type="entry name" value="Gp_dh_N"/>
    <property type="match status" value="1"/>
</dbReference>
<evidence type="ECO:0000256" key="2">
    <source>
        <dbReference type="RuleBase" id="RU000397"/>
    </source>
</evidence>
<dbReference type="PROSITE" id="PS00071">
    <property type="entry name" value="GAPDH"/>
    <property type="match status" value="1"/>
</dbReference>
<feature type="domain" description="Glyceraldehyde 3-phosphate dehydrogenase NAD(P) binding" evidence="3">
    <location>
        <begin position="162"/>
        <end position="323"/>
    </location>
</feature>
<dbReference type="NCBIfam" id="NF006139">
    <property type="entry name" value="PRK08289.1"/>
    <property type="match status" value="1"/>
</dbReference>
<dbReference type="EMBL" id="FNSQ01000005">
    <property type="protein sequence ID" value="SEC04196.1"/>
    <property type="molecule type" value="Genomic_DNA"/>
</dbReference>
<dbReference type="SUPFAM" id="SSF51735">
    <property type="entry name" value="NAD(P)-binding Rossmann-fold domains"/>
    <property type="match status" value="1"/>
</dbReference>
<dbReference type="Proteomes" id="UP000183750">
    <property type="component" value="Unassembled WGS sequence"/>
</dbReference>
<evidence type="ECO:0000313" key="5">
    <source>
        <dbReference type="Proteomes" id="UP000183750"/>
    </source>
</evidence>
<dbReference type="InterPro" id="IPR036291">
    <property type="entry name" value="NAD(P)-bd_dom_sf"/>
</dbReference>
<dbReference type="GO" id="GO:0016620">
    <property type="term" value="F:oxidoreductase activity, acting on the aldehyde or oxo group of donors, NAD or NADP as acceptor"/>
    <property type="evidence" value="ECO:0007669"/>
    <property type="project" value="InterPro"/>
</dbReference>
<comment type="similarity">
    <text evidence="2">Belongs to the glyceraldehyde-3-phosphate dehydrogenase family.</text>
</comment>
<keyword evidence="5" id="KW-1185">Reference proteome</keyword>
<dbReference type="InterPro" id="IPR020828">
    <property type="entry name" value="GlycerAld_3-P_DH_NAD(P)-bd"/>
</dbReference>
<dbReference type="Pfam" id="PF00044">
    <property type="entry name" value="Gp_dh_N"/>
    <property type="match status" value="1"/>
</dbReference>
<dbReference type="CDD" id="cd05214">
    <property type="entry name" value="GAPDH_I_N"/>
    <property type="match status" value="1"/>
</dbReference>
<dbReference type="GO" id="GO:0051287">
    <property type="term" value="F:NAD binding"/>
    <property type="evidence" value="ECO:0007669"/>
    <property type="project" value="InterPro"/>
</dbReference>
<evidence type="ECO:0000256" key="1">
    <source>
        <dbReference type="ARBA" id="ARBA00023002"/>
    </source>
</evidence>
<name>A0A1H4P9R9_9MICO</name>
<dbReference type="Gene3D" id="3.30.360.10">
    <property type="entry name" value="Dihydrodipicolinate Reductase, domain 2"/>
    <property type="match status" value="1"/>
</dbReference>
<dbReference type="Gene3D" id="3.40.50.720">
    <property type="entry name" value="NAD(P)-binding Rossmann-like Domain"/>
    <property type="match status" value="1"/>
</dbReference>